<proteinExistence type="predicted"/>
<evidence type="ECO:0000313" key="1">
    <source>
        <dbReference type="EMBL" id="KKK90304.1"/>
    </source>
</evidence>
<dbReference type="InterPro" id="IPR003682">
    <property type="entry name" value="rRNA_ssu_MeTfrase_G"/>
</dbReference>
<dbReference type="Pfam" id="PF02527">
    <property type="entry name" value="GidB"/>
    <property type="match status" value="1"/>
</dbReference>
<feature type="non-terminal residue" evidence="1">
    <location>
        <position position="99"/>
    </location>
</feature>
<comment type="caution">
    <text evidence="1">The sequence shown here is derived from an EMBL/GenBank/DDBJ whole genome shotgun (WGS) entry which is preliminary data.</text>
</comment>
<sequence>MRAAGLFLPDDLAELFDWKMGLASLLLALDTYPGSAGIAFFGVADLRDQSTVAELELTNIEIVNTRVEQYANTTPFDTITARAFSRMEQMLDQSSQLCA</sequence>
<dbReference type="AlphaFoldDB" id="A0A0F9BI69"/>
<name>A0A0F9BI69_9ZZZZ</name>
<dbReference type="GO" id="GO:0008649">
    <property type="term" value="F:rRNA methyltransferase activity"/>
    <property type="evidence" value="ECO:0007669"/>
    <property type="project" value="InterPro"/>
</dbReference>
<gene>
    <name evidence="1" type="ORF">LCGC14_2724360</name>
</gene>
<reference evidence="1" key="1">
    <citation type="journal article" date="2015" name="Nature">
        <title>Complex archaea that bridge the gap between prokaryotes and eukaryotes.</title>
        <authorList>
            <person name="Spang A."/>
            <person name="Saw J.H."/>
            <person name="Jorgensen S.L."/>
            <person name="Zaremba-Niedzwiedzka K."/>
            <person name="Martijn J."/>
            <person name="Lind A.E."/>
            <person name="van Eijk R."/>
            <person name="Schleper C."/>
            <person name="Guy L."/>
            <person name="Ettema T.J."/>
        </authorList>
    </citation>
    <scope>NUCLEOTIDE SEQUENCE</scope>
</reference>
<accession>A0A0F9BI69</accession>
<dbReference type="Gene3D" id="3.40.50.150">
    <property type="entry name" value="Vaccinia Virus protein VP39"/>
    <property type="match status" value="1"/>
</dbReference>
<protein>
    <submittedName>
        <fullName evidence="1">Uncharacterized protein</fullName>
    </submittedName>
</protein>
<organism evidence="1">
    <name type="scientific">marine sediment metagenome</name>
    <dbReference type="NCBI Taxonomy" id="412755"/>
    <lineage>
        <taxon>unclassified sequences</taxon>
        <taxon>metagenomes</taxon>
        <taxon>ecological metagenomes</taxon>
    </lineage>
</organism>
<dbReference type="GO" id="GO:0005737">
    <property type="term" value="C:cytoplasm"/>
    <property type="evidence" value="ECO:0007669"/>
    <property type="project" value="InterPro"/>
</dbReference>
<dbReference type="InterPro" id="IPR029063">
    <property type="entry name" value="SAM-dependent_MTases_sf"/>
</dbReference>
<dbReference type="EMBL" id="LAZR01049160">
    <property type="protein sequence ID" value="KKK90304.1"/>
    <property type="molecule type" value="Genomic_DNA"/>
</dbReference>